<dbReference type="CDD" id="cd06225">
    <property type="entry name" value="HAMP"/>
    <property type="match status" value="1"/>
</dbReference>
<dbReference type="InterPro" id="IPR024478">
    <property type="entry name" value="HlyB_4HB_MCP"/>
</dbReference>
<reference evidence="9 10" key="2">
    <citation type="submission" date="2023-12" db="EMBL/GenBank/DDBJ databases">
        <authorList>
            <consortium name="Cladostephus spongiosus"/>
            <person name="Lorente B."/>
            <person name="Cabral C."/>
            <person name="Frias J."/>
            <person name="Faria J."/>
            <person name="Toubarro D."/>
        </authorList>
    </citation>
    <scope>NUCLEOTIDE SEQUENCE [LARGE SCALE GENOMIC DNA]</scope>
    <source>
        <strain evidence="9 10">ZMCS4</strain>
    </source>
</reference>
<evidence type="ECO:0000256" key="3">
    <source>
        <dbReference type="ARBA" id="ARBA00029447"/>
    </source>
</evidence>
<protein>
    <submittedName>
        <fullName evidence="9">Methyl-accepting chemotaxis protein</fullName>
    </submittedName>
</protein>
<dbReference type="SUPFAM" id="SSF47170">
    <property type="entry name" value="Aspartate receptor, ligand-binding domain"/>
    <property type="match status" value="1"/>
</dbReference>
<dbReference type="Pfam" id="PF00015">
    <property type="entry name" value="MCPsignal"/>
    <property type="match status" value="1"/>
</dbReference>
<feature type="domain" description="HAMP" evidence="8">
    <location>
        <begin position="210"/>
        <end position="264"/>
    </location>
</feature>
<dbReference type="PANTHER" id="PTHR32089">
    <property type="entry name" value="METHYL-ACCEPTING CHEMOTAXIS PROTEIN MCPB"/>
    <property type="match status" value="1"/>
</dbReference>
<accession>A0ABU7G474</accession>
<evidence type="ECO:0000256" key="5">
    <source>
        <dbReference type="SAM" id="Coils"/>
    </source>
</evidence>
<dbReference type="InterPro" id="IPR035440">
    <property type="entry name" value="4HB_MCP_dom_sf"/>
</dbReference>
<dbReference type="SMART" id="SM00304">
    <property type="entry name" value="HAMP"/>
    <property type="match status" value="1"/>
</dbReference>
<keyword evidence="5" id="KW-0175">Coiled coil</keyword>
<organism evidence="9 10">
    <name type="scientific">Agarivorans aestuarii</name>
    <dbReference type="NCBI Taxonomy" id="1563703"/>
    <lineage>
        <taxon>Bacteria</taxon>
        <taxon>Pseudomonadati</taxon>
        <taxon>Pseudomonadota</taxon>
        <taxon>Gammaproteobacteria</taxon>
        <taxon>Alteromonadales</taxon>
        <taxon>Alteromonadaceae</taxon>
        <taxon>Agarivorans</taxon>
    </lineage>
</organism>
<keyword evidence="6" id="KW-1133">Transmembrane helix</keyword>
<evidence type="ECO:0000256" key="6">
    <source>
        <dbReference type="SAM" id="Phobius"/>
    </source>
</evidence>
<dbReference type="InterPro" id="IPR004090">
    <property type="entry name" value="Chemotax_Me-accpt_rcpt"/>
</dbReference>
<feature type="transmembrane region" description="Helical" evidence="6">
    <location>
        <begin position="12"/>
        <end position="31"/>
    </location>
</feature>
<dbReference type="SUPFAM" id="SSF58104">
    <property type="entry name" value="Methyl-accepting chemotaxis protein (MCP) signaling domain"/>
    <property type="match status" value="1"/>
</dbReference>
<evidence type="ECO:0000259" key="8">
    <source>
        <dbReference type="PROSITE" id="PS50885"/>
    </source>
</evidence>
<keyword evidence="6" id="KW-0472">Membrane</keyword>
<dbReference type="EMBL" id="JAYDYW010000007">
    <property type="protein sequence ID" value="MEE1674193.1"/>
    <property type="molecule type" value="Genomic_DNA"/>
</dbReference>
<keyword evidence="10" id="KW-1185">Reference proteome</keyword>
<feature type="domain" description="Methyl-accepting transducer" evidence="7">
    <location>
        <begin position="269"/>
        <end position="505"/>
    </location>
</feature>
<keyword evidence="2 4" id="KW-0807">Transducer</keyword>
<comment type="similarity">
    <text evidence="3">Belongs to the methyl-accepting chemotaxis (MCP) protein family.</text>
</comment>
<reference evidence="10" key="1">
    <citation type="submission" date="2023-07" db="EMBL/GenBank/DDBJ databases">
        <title>Draft genome sequence of Agarivorans aestuarii strain ZMCS4, a CAZymes producing bacteria isolated from the marine brown algae Clodostephus spongiosus.</title>
        <authorList>
            <person name="Lorente B."/>
            <person name="Cabral C."/>
            <person name="Frias J."/>
            <person name="Faria J."/>
            <person name="Toubarro D."/>
        </authorList>
    </citation>
    <scope>NUCLEOTIDE SEQUENCE [LARGE SCALE GENOMIC DNA]</scope>
    <source>
        <strain evidence="10">ZMCS4</strain>
    </source>
</reference>
<evidence type="ECO:0000259" key="7">
    <source>
        <dbReference type="PROSITE" id="PS50111"/>
    </source>
</evidence>
<evidence type="ECO:0000256" key="4">
    <source>
        <dbReference type="PROSITE-ProRule" id="PRU00284"/>
    </source>
</evidence>
<evidence type="ECO:0000313" key="9">
    <source>
        <dbReference type="EMBL" id="MEE1674193.1"/>
    </source>
</evidence>
<evidence type="ECO:0000313" key="10">
    <source>
        <dbReference type="Proteomes" id="UP001310248"/>
    </source>
</evidence>
<sequence length="543" mass="58932">MNVKSLRFKYSVIFAVNALLLILVSLIGFNLGKSTYNSLLTVEENILPALAAVLNADRDLYQARVAELEALEAPSSAYAGLIDSYQENAEQAHQRMQKFKELLSDYPEATQALQSFEQRFNQWKKPSSEVFALLKDGKQKQAIALSAGQSVQNFENLRELYDIATEAAEKLADDIEQQSSADVTSQLSVLATVASIAVILSILLAYFGPKILVDSITRITTRINDISQGDGDLTQRLEVQRNDEIGELATSFNQFVDLLEGLIGNVNKFSQELNHSIAGIAQKSEQTTEVSKEQNQSVEMIATAVTQMAAAIREVANNANHAAEEINTVNSQTEQGQNVTKESVEHISLLSNTVQEAANVVENLSQDSDRIASVLDVIRGIAEQTNLLALNAAIEAARAGEQGRGFAVVADEVRSLASKTQQSTEDIQKMIEALQSGVTQAVDAINKGSTVAEGTVDLAGQTLEALNQILESTSKVSEVSVSTATSTEQQSHVTEDIDRNLTELADKTRINLENSTDSLAAAQLAIEQAEQLNQQLSRFKVSV</sequence>
<dbReference type="RefSeq" id="WP_329775360.1">
    <property type="nucleotide sequence ID" value="NZ_JAYDYW010000007.1"/>
</dbReference>
<dbReference type="PROSITE" id="PS50111">
    <property type="entry name" value="CHEMOTAXIS_TRANSDUC_2"/>
    <property type="match status" value="1"/>
</dbReference>
<comment type="subcellular location">
    <subcellularLocation>
        <location evidence="1">Membrane</location>
    </subcellularLocation>
</comment>
<dbReference type="Pfam" id="PF00672">
    <property type="entry name" value="HAMP"/>
    <property type="match status" value="1"/>
</dbReference>
<dbReference type="SMART" id="SM00283">
    <property type="entry name" value="MA"/>
    <property type="match status" value="1"/>
</dbReference>
<dbReference type="Pfam" id="PF12729">
    <property type="entry name" value="4HB_MCP_1"/>
    <property type="match status" value="1"/>
</dbReference>
<proteinExistence type="inferred from homology"/>
<dbReference type="InterPro" id="IPR004089">
    <property type="entry name" value="MCPsignal_dom"/>
</dbReference>
<comment type="caution">
    <text evidence="9">The sequence shown here is derived from an EMBL/GenBank/DDBJ whole genome shotgun (WGS) entry which is preliminary data.</text>
</comment>
<feature type="coiled-coil region" evidence="5">
    <location>
        <begin position="51"/>
        <end position="102"/>
    </location>
</feature>
<dbReference type="Gene3D" id="1.10.287.950">
    <property type="entry name" value="Methyl-accepting chemotaxis protein"/>
    <property type="match status" value="1"/>
</dbReference>
<feature type="coiled-coil region" evidence="5">
    <location>
        <begin position="512"/>
        <end position="539"/>
    </location>
</feature>
<name>A0ABU7G474_9ALTE</name>
<keyword evidence="6" id="KW-0812">Transmembrane</keyword>
<evidence type="ECO:0000256" key="2">
    <source>
        <dbReference type="ARBA" id="ARBA00023224"/>
    </source>
</evidence>
<dbReference type="Proteomes" id="UP001310248">
    <property type="component" value="Unassembled WGS sequence"/>
</dbReference>
<evidence type="ECO:0000256" key="1">
    <source>
        <dbReference type="ARBA" id="ARBA00004370"/>
    </source>
</evidence>
<dbReference type="CDD" id="cd11386">
    <property type="entry name" value="MCP_signal"/>
    <property type="match status" value="1"/>
</dbReference>
<dbReference type="PRINTS" id="PR00260">
    <property type="entry name" value="CHEMTRNSDUCR"/>
</dbReference>
<feature type="transmembrane region" description="Helical" evidence="6">
    <location>
        <begin position="187"/>
        <end position="208"/>
    </location>
</feature>
<dbReference type="InterPro" id="IPR003660">
    <property type="entry name" value="HAMP_dom"/>
</dbReference>
<gene>
    <name evidence="9" type="ORF">SNR37_003629</name>
</gene>
<dbReference type="PANTHER" id="PTHR32089:SF120">
    <property type="entry name" value="METHYL-ACCEPTING CHEMOTAXIS PROTEIN TLPQ"/>
    <property type="match status" value="1"/>
</dbReference>
<dbReference type="PROSITE" id="PS50885">
    <property type="entry name" value="HAMP"/>
    <property type="match status" value="1"/>
</dbReference>